<reference evidence="2" key="1">
    <citation type="submission" date="2016-11" db="UniProtKB">
        <authorList>
            <consortium name="WormBaseParasite"/>
        </authorList>
    </citation>
    <scope>IDENTIFICATION</scope>
</reference>
<dbReference type="STRING" id="1561998.A0A1I7UE00"/>
<evidence type="ECO:0000313" key="2">
    <source>
        <dbReference type="WBParaSite" id="Csp11.Scaffold629.g8369.t1"/>
    </source>
</evidence>
<dbReference type="Proteomes" id="UP000095282">
    <property type="component" value="Unplaced"/>
</dbReference>
<evidence type="ECO:0000313" key="1">
    <source>
        <dbReference type="Proteomes" id="UP000095282"/>
    </source>
</evidence>
<proteinExistence type="predicted"/>
<dbReference type="AlphaFoldDB" id="A0A1I7UE00"/>
<dbReference type="eggNOG" id="KOG4582">
    <property type="taxonomic scope" value="Eukaryota"/>
</dbReference>
<dbReference type="WBParaSite" id="Csp11.Scaffold629.g8369.t1">
    <property type="protein sequence ID" value="Csp11.Scaffold629.g8369.t1"/>
    <property type="gene ID" value="Csp11.Scaffold629.g8369"/>
</dbReference>
<protein>
    <submittedName>
        <fullName evidence="2">DUF4265 domain-containing protein</fullName>
    </submittedName>
</protein>
<organism evidence="1 2">
    <name type="scientific">Caenorhabditis tropicalis</name>
    <dbReference type="NCBI Taxonomy" id="1561998"/>
    <lineage>
        <taxon>Eukaryota</taxon>
        <taxon>Metazoa</taxon>
        <taxon>Ecdysozoa</taxon>
        <taxon>Nematoda</taxon>
        <taxon>Chromadorea</taxon>
        <taxon>Rhabditida</taxon>
        <taxon>Rhabditina</taxon>
        <taxon>Rhabditomorpha</taxon>
        <taxon>Rhabditoidea</taxon>
        <taxon>Rhabditidae</taxon>
        <taxon>Peloderinae</taxon>
        <taxon>Caenorhabditis</taxon>
    </lineage>
</organism>
<accession>A0A1I7UE00</accession>
<name>A0A1I7UE00_9PELO</name>
<sequence>MSEAELAFVPAEHHERLQKASSVNRVRCSIPMDRWVEHGREVYVSFYGPHETRVVHMYLKEFHALSQIKDMARDMFPPYSWRVFYGSRECGEYEFFSDKEVWNAIQQGIIYDFEYLTVHLDRI</sequence>
<keyword evidence="1" id="KW-1185">Reference proteome</keyword>